<evidence type="ECO:0000313" key="2">
    <source>
        <dbReference type="Proteomes" id="UP000659767"/>
    </source>
</evidence>
<dbReference type="EMBL" id="BMSZ01000002">
    <property type="protein sequence ID" value="GGS39525.1"/>
    <property type="molecule type" value="Genomic_DNA"/>
</dbReference>
<evidence type="ECO:0000313" key="1">
    <source>
        <dbReference type="EMBL" id="GGS39525.1"/>
    </source>
</evidence>
<evidence type="ECO:0008006" key="3">
    <source>
        <dbReference type="Google" id="ProtNLM"/>
    </source>
</evidence>
<keyword evidence="2" id="KW-1185">Reference proteome</keyword>
<protein>
    <recommendedName>
        <fullName evidence="3">DUF397 domain-containing protein</fullName>
    </recommendedName>
</protein>
<comment type="caution">
    <text evidence="1">The sequence shown here is derived from an EMBL/GenBank/DDBJ whole genome shotgun (WGS) entry which is preliminary data.</text>
</comment>
<dbReference type="Proteomes" id="UP000659767">
    <property type="component" value="Unassembled WGS sequence"/>
</dbReference>
<proteinExistence type="predicted"/>
<name>A0ABQ2SSX7_STRBA</name>
<organism evidence="1 2">
    <name type="scientific">Streptomyces badius</name>
    <dbReference type="NCBI Taxonomy" id="1941"/>
    <lineage>
        <taxon>Bacteria</taxon>
        <taxon>Bacillati</taxon>
        <taxon>Actinomycetota</taxon>
        <taxon>Actinomycetes</taxon>
        <taxon>Kitasatosporales</taxon>
        <taxon>Streptomycetaceae</taxon>
        <taxon>Streptomyces</taxon>
    </lineage>
</organism>
<reference evidence="2" key="1">
    <citation type="journal article" date="2019" name="Int. J. Syst. Evol. Microbiol.">
        <title>The Global Catalogue of Microorganisms (GCM) 10K type strain sequencing project: providing services to taxonomists for standard genome sequencing and annotation.</title>
        <authorList>
            <consortium name="The Broad Institute Genomics Platform"/>
            <consortium name="The Broad Institute Genome Sequencing Center for Infectious Disease"/>
            <person name="Wu L."/>
            <person name="Ma J."/>
        </authorList>
    </citation>
    <scope>NUCLEOTIDE SEQUENCE [LARGE SCALE GENOMIC DNA]</scope>
    <source>
        <strain evidence="2">JCM 4350</strain>
    </source>
</reference>
<gene>
    <name evidence="1" type="ORF">GCM10010253_11590</name>
</gene>
<sequence length="74" mass="8511">MVYWQVTRKRWSHYGEDCLRVRGWEQADWGRGLRDPRSEAEHELAADLAGPADQLGFGRLLQGEGVLDLDLDRS</sequence>
<accession>A0ABQ2SSX7</accession>